<evidence type="ECO:0000313" key="1">
    <source>
        <dbReference type="EMBL" id="GAL31673.1"/>
    </source>
</evidence>
<reference evidence="1 2" key="1">
    <citation type="submission" date="2014-09" db="EMBL/GenBank/DDBJ databases">
        <title>Vibrio maritimus JCM 19240. (C210) whole genome shotgun sequence.</title>
        <authorList>
            <person name="Sawabe T."/>
            <person name="Meirelles P."/>
            <person name="Nakanishi M."/>
            <person name="Sayaka M."/>
            <person name="Hattori M."/>
            <person name="Ohkuma M."/>
        </authorList>
    </citation>
    <scope>NUCLEOTIDE SEQUENCE [LARGE SCALE GENOMIC DNA]</scope>
    <source>
        <strain evidence="1 2">JCM 19240</strain>
    </source>
</reference>
<organism evidence="1 2">
    <name type="scientific">Vibrio maritimus</name>
    <dbReference type="NCBI Taxonomy" id="990268"/>
    <lineage>
        <taxon>Bacteria</taxon>
        <taxon>Pseudomonadati</taxon>
        <taxon>Pseudomonadota</taxon>
        <taxon>Gammaproteobacteria</taxon>
        <taxon>Vibrionales</taxon>
        <taxon>Vibrionaceae</taxon>
        <taxon>Vibrio</taxon>
    </lineage>
</organism>
<accession>A0A090SXM2</accession>
<dbReference type="PROSITE" id="PS50231">
    <property type="entry name" value="RICIN_B_LECTIN"/>
    <property type="match status" value="1"/>
</dbReference>
<proteinExistence type="predicted"/>
<reference evidence="1 2" key="2">
    <citation type="submission" date="2014-09" db="EMBL/GenBank/DDBJ databases">
        <authorList>
            <consortium name="NBRP consortium"/>
            <person name="Sawabe T."/>
            <person name="Meirelles P."/>
            <person name="Nakanishi M."/>
            <person name="Sayaka M."/>
            <person name="Hattori M."/>
            <person name="Ohkuma M."/>
        </authorList>
    </citation>
    <scope>NUCLEOTIDE SEQUENCE [LARGE SCALE GENOMIC DNA]</scope>
    <source>
        <strain evidence="1 2">JCM 19240</strain>
    </source>
</reference>
<comment type="caution">
    <text evidence="1">The sequence shown here is derived from an EMBL/GenBank/DDBJ whole genome shotgun (WGS) entry which is preliminary data.</text>
</comment>
<sequence>MYSEEDQTIRLLENAQLCLSVATETQEAGPWVKRPLELSDCASVDMSLAQWTVVLN</sequence>
<dbReference type="EMBL" id="BBMT01000001">
    <property type="protein sequence ID" value="GAL31673.1"/>
    <property type="molecule type" value="Genomic_DNA"/>
</dbReference>
<name>A0A090SXM2_9VIBR</name>
<keyword evidence="2" id="KW-1185">Reference proteome</keyword>
<dbReference type="AlphaFoldDB" id="A0A090SXM2"/>
<gene>
    <name evidence="1" type="ORF">JCM19240_5104</name>
</gene>
<dbReference type="Proteomes" id="UP000029224">
    <property type="component" value="Unassembled WGS sequence"/>
</dbReference>
<evidence type="ECO:0000313" key="2">
    <source>
        <dbReference type="Proteomes" id="UP000029224"/>
    </source>
</evidence>
<protein>
    <submittedName>
        <fullName evidence="1">Uncharacterized protein</fullName>
    </submittedName>
</protein>